<dbReference type="Pfam" id="PF01266">
    <property type="entry name" value="DAO"/>
    <property type="match status" value="1"/>
</dbReference>
<evidence type="ECO:0000259" key="1">
    <source>
        <dbReference type="Pfam" id="PF01266"/>
    </source>
</evidence>
<dbReference type="InterPro" id="IPR036188">
    <property type="entry name" value="FAD/NAD-bd_sf"/>
</dbReference>
<dbReference type="Proteomes" id="UP000249363">
    <property type="component" value="Unassembled WGS sequence"/>
</dbReference>
<evidence type="ECO:0000313" key="2">
    <source>
        <dbReference type="EMBL" id="RAO69018.1"/>
    </source>
</evidence>
<dbReference type="SUPFAM" id="SSF51905">
    <property type="entry name" value="FAD/NAD(P)-binding domain"/>
    <property type="match status" value="1"/>
</dbReference>
<dbReference type="AlphaFoldDB" id="A0A364KZQ3"/>
<accession>A0A364KZQ3</accession>
<dbReference type="EMBL" id="MIKG01000008">
    <property type="protein sequence ID" value="RAO69018.1"/>
    <property type="molecule type" value="Genomic_DNA"/>
</dbReference>
<organism evidence="2 3">
    <name type="scientific">Talaromyces amestolkiae</name>
    <dbReference type="NCBI Taxonomy" id="1196081"/>
    <lineage>
        <taxon>Eukaryota</taxon>
        <taxon>Fungi</taxon>
        <taxon>Dikarya</taxon>
        <taxon>Ascomycota</taxon>
        <taxon>Pezizomycotina</taxon>
        <taxon>Eurotiomycetes</taxon>
        <taxon>Eurotiomycetidae</taxon>
        <taxon>Eurotiales</taxon>
        <taxon>Trichocomaceae</taxon>
        <taxon>Talaromyces</taxon>
        <taxon>Talaromyces sect. Talaromyces</taxon>
    </lineage>
</organism>
<proteinExistence type="predicted"/>
<comment type="caution">
    <text evidence="2">The sequence shown here is derived from an EMBL/GenBank/DDBJ whole genome shotgun (WGS) entry which is preliminary data.</text>
</comment>
<feature type="domain" description="FAD dependent oxidoreductase" evidence="1">
    <location>
        <begin position="38"/>
        <end position="415"/>
    </location>
</feature>
<sequence>MAKPSSAPVPDPTLPFWRTETHELDCHRSTPDLPEECDILIVGAGYTGAAISHFLYKDNPSPPSVVILEARQACSGATGRNGGHLKPDVYFGLPKYIKKYGVKAAVDVARFEASQVHAVKELVEEEKIDCDFVLTRACDVILDPGLAAETEAAFTEMANSGVANLTDVHFTKRKDAERVSGIKGALNCFTFTAGHVWPYKMVMHLLKGVVDKGANLQTMTPVTQISEKQLSDGRWLVTTGRGSIKAKKVILATNAYTSHLAPQFTNHIVPVRGICSRIVVPPHKVPPFLPQTYSIRYGPSMYDYLIPRPDGSIIVGGAKPHFWSDHSHWYNVTDDSKLIEPAKSWFDGLMQRTFVGWEDSEAYTEKVWTGIMGYSSDFMPYVGEVPEKPNQLVLAGFSGHGMPLILLCAKAISEMVRSGTTFEETEVPSLFKVTKERLASEKNEILEENNRGNLIAKL</sequence>
<protein>
    <recommendedName>
        <fullName evidence="1">FAD dependent oxidoreductase domain-containing protein</fullName>
    </recommendedName>
</protein>
<dbReference type="Gene3D" id="3.30.9.10">
    <property type="entry name" value="D-Amino Acid Oxidase, subunit A, domain 2"/>
    <property type="match status" value="1"/>
</dbReference>
<reference evidence="2 3" key="1">
    <citation type="journal article" date="2017" name="Biotechnol. Biofuels">
        <title>Differential beta-glucosidase expression as a function of carbon source availability in Talaromyces amestolkiae: a genomic and proteomic approach.</title>
        <authorList>
            <person name="de Eugenio L.I."/>
            <person name="Mendez-Liter J.A."/>
            <person name="Nieto-Dominguez M."/>
            <person name="Alonso L."/>
            <person name="Gil-Munoz J."/>
            <person name="Barriuso J."/>
            <person name="Prieto A."/>
            <person name="Martinez M.J."/>
        </authorList>
    </citation>
    <scope>NUCLEOTIDE SEQUENCE [LARGE SCALE GENOMIC DNA]</scope>
    <source>
        <strain evidence="2 3">CIB</strain>
    </source>
</reference>
<dbReference type="RefSeq" id="XP_040733534.1">
    <property type="nucleotide sequence ID" value="XM_040877462.1"/>
</dbReference>
<gene>
    <name evidence="2" type="ORF">BHQ10_005030</name>
</gene>
<dbReference type="PANTHER" id="PTHR13847:SF279">
    <property type="entry name" value="FAD DEPENDENT OXIDOREDUCTASE DOMAIN-CONTAINING PROTEIN-RELATED"/>
    <property type="match status" value="1"/>
</dbReference>
<dbReference type="PANTHER" id="PTHR13847">
    <property type="entry name" value="SARCOSINE DEHYDROGENASE-RELATED"/>
    <property type="match status" value="1"/>
</dbReference>
<keyword evidence="3" id="KW-1185">Reference proteome</keyword>
<name>A0A364KZQ3_TALAM</name>
<dbReference type="GO" id="GO:0005737">
    <property type="term" value="C:cytoplasm"/>
    <property type="evidence" value="ECO:0007669"/>
    <property type="project" value="TreeGrafter"/>
</dbReference>
<dbReference type="Gene3D" id="3.50.50.60">
    <property type="entry name" value="FAD/NAD(P)-binding domain"/>
    <property type="match status" value="1"/>
</dbReference>
<evidence type="ECO:0000313" key="3">
    <source>
        <dbReference type="Proteomes" id="UP000249363"/>
    </source>
</evidence>
<dbReference type="GeneID" id="63794246"/>
<dbReference type="InterPro" id="IPR006076">
    <property type="entry name" value="FAD-dep_OxRdtase"/>
</dbReference>
<dbReference type="STRING" id="1196081.A0A364KZQ3"/>
<dbReference type="OrthoDB" id="429143at2759"/>